<evidence type="ECO:0000256" key="1">
    <source>
        <dbReference type="SAM" id="MobiDB-lite"/>
    </source>
</evidence>
<dbReference type="AlphaFoldDB" id="J9G6F1"/>
<name>J9G6F1_9ZZZZ</name>
<accession>J9G6F1</accession>
<proteinExistence type="predicted"/>
<comment type="caution">
    <text evidence="2">The sequence shown here is derived from an EMBL/GenBank/DDBJ whole genome shotgun (WGS) entry which is preliminary data.</text>
</comment>
<gene>
    <name evidence="2" type="ORF">EVA_16855</name>
</gene>
<evidence type="ECO:0000313" key="2">
    <source>
        <dbReference type="EMBL" id="EJW95039.1"/>
    </source>
</evidence>
<sequence length="95" mass="10894">MSRGTEFGNINTAVGRKRPEFGRFSGDKVILIVIQDFADHFRETDQRNYVRNHHQAVEKVGQFPNECDVQERAHHDEAENENAIDRDPATSRTGI</sequence>
<protein>
    <submittedName>
        <fullName evidence="2">Uncharacterized protein</fullName>
    </submittedName>
</protein>
<organism evidence="2">
    <name type="scientific">gut metagenome</name>
    <dbReference type="NCBI Taxonomy" id="749906"/>
    <lineage>
        <taxon>unclassified sequences</taxon>
        <taxon>metagenomes</taxon>
        <taxon>organismal metagenomes</taxon>
    </lineage>
</organism>
<feature type="region of interest" description="Disordered" evidence="1">
    <location>
        <begin position="69"/>
        <end position="95"/>
    </location>
</feature>
<reference evidence="2" key="1">
    <citation type="journal article" date="2012" name="PLoS ONE">
        <title>Gene sets for utilization of primary and secondary nutrition supplies in the distal gut of endangered iberian lynx.</title>
        <authorList>
            <person name="Alcaide M."/>
            <person name="Messina E."/>
            <person name="Richter M."/>
            <person name="Bargiela R."/>
            <person name="Peplies J."/>
            <person name="Huws S.A."/>
            <person name="Newbold C.J."/>
            <person name="Golyshin P.N."/>
            <person name="Simon M.A."/>
            <person name="Lopez G."/>
            <person name="Yakimov M.M."/>
            <person name="Ferrer M."/>
        </authorList>
    </citation>
    <scope>NUCLEOTIDE SEQUENCE</scope>
</reference>
<feature type="compositionally biased region" description="Basic and acidic residues" evidence="1">
    <location>
        <begin position="69"/>
        <end position="89"/>
    </location>
</feature>
<dbReference type="EMBL" id="AMCI01006031">
    <property type="protein sequence ID" value="EJW95039.1"/>
    <property type="molecule type" value="Genomic_DNA"/>
</dbReference>